<evidence type="ECO:0000313" key="3">
    <source>
        <dbReference type="EMBL" id="TGY70302.1"/>
    </source>
</evidence>
<organism evidence="2 4">
    <name type="scientific">Phocaeicola sartorii</name>
    <dbReference type="NCBI Taxonomy" id="671267"/>
    <lineage>
        <taxon>Bacteria</taxon>
        <taxon>Pseudomonadati</taxon>
        <taxon>Bacteroidota</taxon>
        <taxon>Bacteroidia</taxon>
        <taxon>Bacteroidales</taxon>
        <taxon>Bacteroidaceae</taxon>
        <taxon>Phocaeicola</taxon>
    </lineage>
</organism>
<dbReference type="AlphaFoldDB" id="R9ICY8"/>
<dbReference type="RefSeq" id="WP_016277267.1">
    <property type="nucleotide sequence ID" value="NZ_CAONFL010000009.1"/>
</dbReference>
<dbReference type="PATRIC" id="fig|1235788.3.peg.3009"/>
<sequence length="136" mass="14832">MKTKHLVFMGAVILLATGTASNFQWSINKYGLLSGSLSKQVLALSSNDTSDGKDGDTDDTGTNEKTYKEKKYQGEKRTLTTTTTTTKTVGVNIGIIKGETTTVKTETETTYQYLNECIGEGDLKNCISSWDSTPIR</sequence>
<dbReference type="EMBL" id="ASSP01000018">
    <property type="protein sequence ID" value="EOS11225.1"/>
    <property type="molecule type" value="Genomic_DNA"/>
</dbReference>
<name>R9ICY8_9BACT</name>
<gene>
    <name evidence="2" type="ORF">C802_02937</name>
    <name evidence="3" type="ORF">E5339_10355</name>
</gene>
<comment type="caution">
    <text evidence="2">The sequence shown here is derived from an EMBL/GenBank/DDBJ whole genome shotgun (WGS) entry which is preliminary data.</text>
</comment>
<evidence type="ECO:0000313" key="2">
    <source>
        <dbReference type="EMBL" id="EOS11225.1"/>
    </source>
</evidence>
<dbReference type="Proteomes" id="UP000310760">
    <property type="component" value="Unassembled WGS sequence"/>
</dbReference>
<feature type="compositionally biased region" description="Basic and acidic residues" evidence="1">
    <location>
        <begin position="65"/>
        <end position="75"/>
    </location>
</feature>
<evidence type="ECO:0000313" key="4">
    <source>
        <dbReference type="Proteomes" id="UP000014200"/>
    </source>
</evidence>
<dbReference type="STRING" id="1235788.C802_02937"/>
<evidence type="ECO:0000313" key="5">
    <source>
        <dbReference type="Proteomes" id="UP000310760"/>
    </source>
</evidence>
<accession>R9ICY8</accession>
<dbReference type="EMBL" id="SRYJ01000020">
    <property type="protein sequence ID" value="TGY70302.1"/>
    <property type="molecule type" value="Genomic_DNA"/>
</dbReference>
<proteinExistence type="predicted"/>
<dbReference type="GeneID" id="82152052"/>
<evidence type="ECO:0000256" key="1">
    <source>
        <dbReference type="SAM" id="MobiDB-lite"/>
    </source>
</evidence>
<keyword evidence="4" id="KW-1185">Reference proteome</keyword>
<protein>
    <submittedName>
        <fullName evidence="2">Uncharacterized protein</fullName>
    </submittedName>
</protein>
<reference evidence="2 4" key="1">
    <citation type="submission" date="2013-04" db="EMBL/GenBank/DDBJ databases">
        <title>The Genome Sequence of Bacteroides massiliensis dnLKV3.</title>
        <authorList>
            <consortium name="The Broad Institute Genomics Platform"/>
            <consortium name="The Broad Institute Genome Sequencing Center for Infectious Disease"/>
            <person name="Earl A."/>
            <person name="Xavier R."/>
            <person name="Kuhn K."/>
            <person name="Stappenbeck T."/>
            <person name="Walker B."/>
            <person name="Young S."/>
            <person name="Zeng Q."/>
            <person name="Gargeya S."/>
            <person name="Fitzgerald M."/>
            <person name="Haas B."/>
            <person name="Abouelleil A."/>
            <person name="Allen A.W."/>
            <person name="Alvarado L."/>
            <person name="Arachchi H.M."/>
            <person name="Berlin A.M."/>
            <person name="Chapman S.B."/>
            <person name="Gainer-Dewar J."/>
            <person name="Goldberg J."/>
            <person name="Griggs A."/>
            <person name="Gujja S."/>
            <person name="Hansen M."/>
            <person name="Howarth C."/>
            <person name="Imamovic A."/>
            <person name="Ireland A."/>
            <person name="Larimer J."/>
            <person name="McCowan C."/>
            <person name="Murphy C."/>
            <person name="Pearson M."/>
            <person name="Poon T.W."/>
            <person name="Priest M."/>
            <person name="Roberts A."/>
            <person name="Saif S."/>
            <person name="Shea T."/>
            <person name="Sisk P."/>
            <person name="Sykes S."/>
            <person name="Wortman J."/>
            <person name="Nusbaum C."/>
            <person name="Birren B."/>
        </authorList>
    </citation>
    <scope>NUCLEOTIDE SEQUENCE [LARGE SCALE GENOMIC DNA]</scope>
    <source>
        <strain evidence="4">dnLKV3</strain>
        <strain evidence="2">DnLKV3</strain>
    </source>
</reference>
<dbReference type="HOGENOM" id="CLU_1871269_0_0_10"/>
<reference evidence="3 5" key="2">
    <citation type="submission" date="2019-04" db="EMBL/GenBank/DDBJ databases">
        <title>Microbes associate with the intestines of laboratory mice.</title>
        <authorList>
            <person name="Navarre W."/>
            <person name="Wong E."/>
            <person name="Huang K."/>
            <person name="Tropini C."/>
            <person name="Ng K."/>
            <person name="Yu B."/>
        </authorList>
    </citation>
    <scope>NUCLEOTIDE SEQUENCE [LARGE SCALE GENOMIC DNA]</scope>
    <source>
        <strain evidence="3 5">NM22_B1</strain>
    </source>
</reference>
<feature type="region of interest" description="Disordered" evidence="1">
    <location>
        <begin position="46"/>
        <end position="75"/>
    </location>
</feature>
<dbReference type="Proteomes" id="UP000014200">
    <property type="component" value="Unassembled WGS sequence"/>
</dbReference>